<dbReference type="InterPro" id="IPR032738">
    <property type="entry name" value="Tbc1d30_C"/>
</dbReference>
<dbReference type="InterPro" id="IPR000195">
    <property type="entry name" value="Rab-GAP-TBC_dom"/>
</dbReference>
<feature type="compositionally biased region" description="Basic and acidic residues" evidence="2">
    <location>
        <begin position="492"/>
        <end position="507"/>
    </location>
</feature>
<feature type="compositionally biased region" description="Polar residues" evidence="2">
    <location>
        <begin position="1170"/>
        <end position="1182"/>
    </location>
</feature>
<feature type="compositionally biased region" description="Polar residues" evidence="2">
    <location>
        <begin position="2160"/>
        <end position="2184"/>
    </location>
</feature>
<keyword evidence="5" id="KW-1185">Reference proteome</keyword>
<feature type="region of interest" description="Disordered" evidence="2">
    <location>
        <begin position="1461"/>
        <end position="1485"/>
    </location>
</feature>
<dbReference type="FunFam" id="1.10.8.270:FF:000009">
    <property type="entry name" value="TBC1 domain family member 30"/>
    <property type="match status" value="1"/>
</dbReference>
<organism evidence="4 5">
    <name type="scientific">Odynerus spinipes</name>
    <dbReference type="NCBI Taxonomy" id="1348599"/>
    <lineage>
        <taxon>Eukaryota</taxon>
        <taxon>Metazoa</taxon>
        <taxon>Ecdysozoa</taxon>
        <taxon>Arthropoda</taxon>
        <taxon>Hexapoda</taxon>
        <taxon>Insecta</taxon>
        <taxon>Pterygota</taxon>
        <taxon>Neoptera</taxon>
        <taxon>Endopterygota</taxon>
        <taxon>Hymenoptera</taxon>
        <taxon>Apocrita</taxon>
        <taxon>Aculeata</taxon>
        <taxon>Vespoidea</taxon>
        <taxon>Vespidae</taxon>
        <taxon>Eumeninae</taxon>
        <taxon>Odynerus</taxon>
    </lineage>
</organism>
<evidence type="ECO:0000313" key="5">
    <source>
        <dbReference type="Proteomes" id="UP001258017"/>
    </source>
</evidence>
<reference evidence="4" key="2">
    <citation type="journal article" date="2023" name="Commun. Biol.">
        <title>Intrasexual cuticular hydrocarbon dimorphism in a wasp sheds light on hydrocarbon biosynthesis genes in Hymenoptera.</title>
        <authorList>
            <person name="Moris V.C."/>
            <person name="Podsiadlowski L."/>
            <person name="Martin S."/>
            <person name="Oeyen J.P."/>
            <person name="Donath A."/>
            <person name="Petersen M."/>
            <person name="Wilbrandt J."/>
            <person name="Misof B."/>
            <person name="Liedtke D."/>
            <person name="Thamm M."/>
            <person name="Scheiner R."/>
            <person name="Schmitt T."/>
            <person name="Niehuis O."/>
        </authorList>
    </citation>
    <scope>NUCLEOTIDE SEQUENCE</scope>
    <source>
        <strain evidence="4">GBR_01_08_01A</strain>
    </source>
</reference>
<feature type="compositionally biased region" description="Basic and acidic residues" evidence="2">
    <location>
        <begin position="979"/>
        <end position="990"/>
    </location>
</feature>
<dbReference type="FunFam" id="1.10.472.80:FF:000011">
    <property type="entry name" value="TBC1 domain family member 30"/>
    <property type="match status" value="1"/>
</dbReference>
<sequence>MSGFFNSLKNLASGAAYAASSTSRYQELEVEDTKMRFSLTPQPGESGFQQWLDAMKMVARLPGGIPAEFRKRLWLTLAERHLEQRGVDWKQAEKVCFNEWSNPDDEELGIQIVKDLHRTGCSLFCGAAGRDNQAVLRRVLLGFARWNKSVGYCQGLNVLAALVLQVMDRAESSAVKVMIYLIEGVLPEGYFADNLRGLSVDMAVFRDLLRSRMPKLSKHLEALQSDAKDKSTGNSYEPPLTNVFTMQWFLTLFCHCLPQDAVLRVWDLIFLEGDEVLLRTALAIWESLSDRIMTVTSADEFYSIMGVLTREMLEFTDTNNLIKNIVSLGPLHGVTGLREKHRYNITPWARKLSDDEDSDTEEDERLAVAAAMFSMAQRLKKGELLSEHISSTVGAIQAMAPGSDRERLALDISTLKQQYAKLRERQRQAHIILSAACARQSMVPPPTSQAMNHLLVGKNALVSGKNRPLNLSSVTTPSKMRPAVLHSPRTQTRKERQQGVTLHWKDTKKQKQKCVEAVVETTENKISVQSPEETTDDLTSPKSGGVESDSDSTSTELCDEPDRYSDVDSEEQTSVSDNYYVMASEEERSGRIEGSSTSGNSPVRSPRDVPRLEKSMTISHDVVVVVDGHTTVKGEGFARQEKMEEGVSPELAETSIAKITDQIRRLSAEDDNNMMVPQILSGASKIDDSVIRTSIGEEAQSSRCENEIDASSDERKKKSSFDTLDDRNYFTFSYDDSKTENNKTIVGENNKIVEMNDEVKEKVNNLQPIMEINVDDYDKSVGTSDKVDELVSKKSITDSDIVSKYDTVSPIKYYDKDNEYSDGKEKRFELSFDSYKVAETEDRKDNDFEILLDNYKSIKSSDTSEKSVDVSVDSYKPIKSPDKKEKVFETPLDISKTLKTPDTNDKRFETSFDSYKLLKSPDRNDRRFEVSTNAYKSLKSPETNSKQFEVSLDTYKPLKSPDTSERRFETSLDSYKALKSPEKNEKRFETSLDSYKPLKSPEKNETRFETSLDSYKSLKSLDTSDERFEVSLNSYKSLKSPDASLESSKIVKTSEINDKPFEISLSSYKSIKSPDASEQMFEASLHPYRNVFSSPKQNLSDTSPTSSVHSRQPFYSKTYVMGHVPISPVTVDQKISALNKVSYSIDNNTIVALESGKNSDDPLDRPTFSDKLQTIDTKSYTETTKKSPRTPESSKSFSSGETMGPDSKPSSLTVSPRTPVRSTSREFSMDKSMCSSISSDSKTLILQSTESDVARESPRLDAKKLSYEKSSPSTPISTDSLKNKSEASPKLIISSDSCDSCSPSKVKSSERSFSSDLQSPISANSIKYTSNYSKRGQDNISDSSLDLSTAVSPFYPIAHPNQKTPSPYSVSRRRCSTDSAETSPEQRLSVSKEPASKYSSKLDSSLKMEDKEGNGISTKSDAYVRPQFISGKDNLCLNLLGRDKERSDSRIYELGANEVYRNDQHSTDENADDQLSEKDTVSQLPQEKLDKHFMNLNYRHKDRSRIFERSSSSLDRRFADLKSSASTDEFSTSIAKKRSSDILEDMKHLEAKAFGHGPAESGMLTKKTSYIWEDFMNLEARRQDNFSNSASNFSKHRLDIPDISVTNEGRKSYVVHPKINIDESSDSILKTVSCKKSNATNDDEDDDGRESKLGVWTKVKPRKRGNNGRRSSDRALKIIQENSAILHKILACQAKKRLPDLEEISKEITISPINEEISKIFSPILEKMGLNEHEINEELARINFKDFDSMAATSVSEFDAKINEELSKLSLIDDTEQLDDLDVDEIISHEYLDTREALIDRKINEELSKLLANYEEEPRLSMATLEKGSSSQNISDTEGLDLTSISTNVFSYKSSNDSIETRSDQGSLQEVTIQSERFSQYAQPMIPYGTSTYVQDLSPKSDIDIYRELEKLDKISSAQVMPDTSPDISPKTLSPASYVPSVSPYSDVPTSMRYSPNTMPFDSSPLKTTYDPYKSFDFKTNLSPRRVPSNPYTPRPYDNVTDSNFEYFDHKTGLCPNSYDVHLKSPILTKESLEFRVRYDNESPRQLSGESFALPTDVVSKQMSIEKSVLYYTESNNIVTPTKYGTKEGRPPLQDVIGSSFLDYPPESSSDLLHRKYDSPSPRNYIHDKSPEYERPYTNLAETKTTVGTYLPIKLREYQPTLSPNRQPDQPFPSTRNYYATTKLSPGVDDEMKRPVSHPEFPDKVTISQYPEPPSRGSSCYKKSSLSLGNIGRASKNGHGGSLNATPSPKAQFSPFPVKNTSKKPKELALKLGLYSPKGSASGPLRKS</sequence>
<dbReference type="PANTHER" id="PTHR13399:SF4">
    <property type="entry name" value="TBC1 DOMAIN FAMILY MEMBER 30"/>
    <property type="match status" value="1"/>
</dbReference>
<dbReference type="EMBL" id="JAIFRP010000026">
    <property type="protein sequence ID" value="KAK2584478.1"/>
    <property type="molecule type" value="Genomic_DNA"/>
</dbReference>
<proteinExistence type="predicted"/>
<feature type="compositionally biased region" description="Basic and acidic residues" evidence="2">
    <location>
        <begin position="1404"/>
        <end position="1413"/>
    </location>
</feature>
<dbReference type="Pfam" id="PF15733">
    <property type="entry name" value="DUF4682"/>
    <property type="match status" value="1"/>
</dbReference>
<dbReference type="PROSITE" id="PS50086">
    <property type="entry name" value="TBC_RABGAP"/>
    <property type="match status" value="1"/>
</dbReference>
<feature type="compositionally biased region" description="Polar residues" evidence="2">
    <location>
        <begin position="1190"/>
        <end position="1201"/>
    </location>
</feature>
<comment type="caution">
    <text evidence="4">The sequence shown here is derived from an EMBL/GenBank/DDBJ whole genome shotgun (WGS) entry which is preliminary data.</text>
</comment>
<dbReference type="Gene3D" id="1.10.472.80">
    <property type="entry name" value="Ypt/Rab-GAP domain of gyp1p, domain 3"/>
    <property type="match status" value="1"/>
</dbReference>
<feature type="region of interest" description="Disordered" evidence="2">
    <location>
        <begin position="480"/>
        <end position="507"/>
    </location>
</feature>
<feature type="compositionally biased region" description="Polar residues" evidence="2">
    <location>
        <begin position="1208"/>
        <end position="1222"/>
    </location>
</feature>
<feature type="compositionally biased region" description="Polar residues" evidence="2">
    <location>
        <begin position="1377"/>
        <end position="1389"/>
    </location>
</feature>
<feature type="compositionally biased region" description="Polar residues" evidence="2">
    <location>
        <begin position="524"/>
        <end position="542"/>
    </location>
</feature>
<feature type="region of interest" description="Disordered" evidence="2">
    <location>
        <begin position="1355"/>
        <end position="1418"/>
    </location>
</feature>
<dbReference type="Pfam" id="PF00566">
    <property type="entry name" value="RabGAP-TBC"/>
    <property type="match status" value="1"/>
</dbReference>
<feature type="compositionally biased region" description="Polar residues" evidence="2">
    <location>
        <begin position="1268"/>
        <end position="1280"/>
    </location>
</feature>
<evidence type="ECO:0000256" key="1">
    <source>
        <dbReference type="ARBA" id="ARBA00067508"/>
    </source>
</evidence>
<feature type="region of interest" description="Disordered" evidence="2">
    <location>
        <begin position="979"/>
        <end position="1011"/>
    </location>
</feature>
<dbReference type="SMART" id="SM00164">
    <property type="entry name" value="TBC"/>
    <property type="match status" value="1"/>
</dbReference>
<accession>A0AAD9VRM6</accession>
<reference evidence="4" key="1">
    <citation type="submission" date="2021-08" db="EMBL/GenBank/DDBJ databases">
        <authorList>
            <person name="Misof B."/>
            <person name="Oliver O."/>
            <person name="Podsiadlowski L."/>
            <person name="Donath A."/>
            <person name="Peters R."/>
            <person name="Mayer C."/>
            <person name="Rust J."/>
            <person name="Gunkel S."/>
            <person name="Lesny P."/>
            <person name="Martin S."/>
            <person name="Oeyen J.P."/>
            <person name="Petersen M."/>
            <person name="Panagiotis P."/>
            <person name="Wilbrandt J."/>
            <person name="Tanja T."/>
        </authorList>
    </citation>
    <scope>NUCLEOTIDE SEQUENCE</scope>
    <source>
        <strain evidence="4">GBR_01_08_01A</strain>
        <tissue evidence="4">Thorax + abdomen</tissue>
    </source>
</reference>
<evidence type="ECO:0000256" key="2">
    <source>
        <dbReference type="SAM" id="MobiDB-lite"/>
    </source>
</evidence>
<feature type="compositionally biased region" description="Basic and acidic residues" evidence="2">
    <location>
        <begin position="999"/>
        <end position="1010"/>
    </location>
</feature>
<feature type="region of interest" description="Disordered" evidence="2">
    <location>
        <begin position="522"/>
        <end position="608"/>
    </location>
</feature>
<feature type="compositionally biased region" description="Polar residues" evidence="2">
    <location>
        <begin position="2216"/>
        <end position="2228"/>
    </location>
</feature>
<gene>
    <name evidence="4" type="ORF">KPH14_006853</name>
</gene>
<name>A0AAD9VRM6_9HYME</name>
<protein>
    <recommendedName>
        <fullName evidence="1">TBC1 domain family member 30</fullName>
    </recommendedName>
</protein>
<feature type="region of interest" description="Disordered" evidence="2">
    <location>
        <begin position="2108"/>
        <end position="2131"/>
    </location>
</feature>
<dbReference type="Gene3D" id="1.10.8.270">
    <property type="entry name" value="putative rabgap domain of human tbc1 domain family member 14 like domains"/>
    <property type="match status" value="1"/>
</dbReference>
<dbReference type="GO" id="GO:0005783">
    <property type="term" value="C:endoplasmic reticulum"/>
    <property type="evidence" value="ECO:0007669"/>
    <property type="project" value="TreeGrafter"/>
</dbReference>
<feature type="region of interest" description="Disordered" evidence="2">
    <location>
        <begin position="1154"/>
        <end position="1318"/>
    </location>
</feature>
<dbReference type="PANTHER" id="PTHR13399">
    <property type="entry name" value="TRANSLOCON-ASSOCIATED PROTEIN TRAP , GAMMA SUBUNIT"/>
    <property type="match status" value="1"/>
</dbReference>
<evidence type="ECO:0000259" key="3">
    <source>
        <dbReference type="PROSITE" id="PS50086"/>
    </source>
</evidence>
<feature type="domain" description="Rab-GAP TBC" evidence="3">
    <location>
        <begin position="64"/>
        <end position="273"/>
    </location>
</feature>
<dbReference type="InterPro" id="IPR035969">
    <property type="entry name" value="Rab-GAP_TBC_sf"/>
</dbReference>
<feature type="region of interest" description="Disordered" evidence="2">
    <location>
        <begin position="2158"/>
        <end position="2288"/>
    </location>
</feature>
<dbReference type="Proteomes" id="UP001258017">
    <property type="component" value="Unassembled WGS sequence"/>
</dbReference>
<feature type="compositionally biased region" description="Basic and acidic residues" evidence="2">
    <location>
        <begin position="1252"/>
        <end position="1267"/>
    </location>
</feature>
<feature type="compositionally biased region" description="Low complexity" evidence="2">
    <location>
        <begin position="1294"/>
        <end position="1315"/>
    </location>
</feature>
<dbReference type="SUPFAM" id="SSF47923">
    <property type="entry name" value="Ypt/Rab-GAP domain of gyp1p"/>
    <property type="match status" value="2"/>
</dbReference>
<feature type="compositionally biased region" description="Basic and acidic residues" evidence="2">
    <location>
        <begin position="1157"/>
        <end position="1168"/>
    </location>
</feature>
<feature type="compositionally biased region" description="Low complexity" evidence="2">
    <location>
        <begin position="1230"/>
        <end position="1242"/>
    </location>
</feature>
<evidence type="ECO:0000313" key="4">
    <source>
        <dbReference type="EMBL" id="KAK2584478.1"/>
    </source>
</evidence>